<proteinExistence type="predicted"/>
<reference evidence="1 2" key="1">
    <citation type="submission" date="2018-06" db="EMBL/GenBank/DDBJ databases">
        <authorList>
            <consortium name="Pathogen Informatics"/>
            <person name="Doyle S."/>
        </authorList>
    </citation>
    <scope>NUCLEOTIDE SEQUENCE [LARGE SCALE GENOMIC DNA]</scope>
    <source>
        <strain evidence="1 2">NCTC12112</strain>
    </source>
</reference>
<dbReference type="AlphaFoldDB" id="A0AAX2JFC6"/>
<dbReference type="Proteomes" id="UP000249008">
    <property type="component" value="Chromosome 1"/>
</dbReference>
<dbReference type="GeneID" id="78454560"/>
<dbReference type="RefSeq" id="WP_005982532.1">
    <property type="nucleotide sequence ID" value="NZ_CABKNW010000008.1"/>
</dbReference>
<dbReference type="KEGG" id="ful:C4N20_07055"/>
<gene>
    <name evidence="1" type="ORF">NCTC12112_03302</name>
</gene>
<sequence>MIKKIFCFLLISLNLYSGEFQQVSAVIKITGKVVANASLVVKVDGVETNEIVMENYIKGSNNKNTKTLTFGLKEEYTNGAINLKDVDYSGNEKNLYKIEKVSEGEEKKFKISYNTETLNKMNHGDEAEDTIVFTATYD</sequence>
<evidence type="ECO:0000313" key="2">
    <source>
        <dbReference type="Proteomes" id="UP000249008"/>
    </source>
</evidence>
<evidence type="ECO:0000313" key="1">
    <source>
        <dbReference type="EMBL" id="SQJ17208.1"/>
    </source>
</evidence>
<name>A0AAX2JFC6_9FUSO</name>
<organism evidence="1 2">
    <name type="scientific">Fusobacterium ulcerans</name>
    <dbReference type="NCBI Taxonomy" id="861"/>
    <lineage>
        <taxon>Bacteria</taxon>
        <taxon>Fusobacteriati</taxon>
        <taxon>Fusobacteriota</taxon>
        <taxon>Fusobacteriia</taxon>
        <taxon>Fusobacteriales</taxon>
        <taxon>Fusobacteriaceae</taxon>
        <taxon>Fusobacterium</taxon>
    </lineage>
</organism>
<protein>
    <submittedName>
        <fullName evidence="1">Uncharacterized protein</fullName>
    </submittedName>
</protein>
<dbReference type="EMBL" id="LS483487">
    <property type="protein sequence ID" value="SQJ17208.1"/>
    <property type="molecule type" value="Genomic_DNA"/>
</dbReference>
<accession>A0AAX2JFC6</accession>